<dbReference type="AlphaFoldDB" id="A0A6I6MYA4"/>
<gene>
    <name evidence="3" type="primary">hin_2</name>
    <name evidence="3" type="ORF">DSM104635_03492</name>
</gene>
<dbReference type="CDD" id="cd03768">
    <property type="entry name" value="SR_ResInv"/>
    <property type="match status" value="1"/>
</dbReference>
<proteinExistence type="predicted"/>
<dbReference type="Pfam" id="PF07508">
    <property type="entry name" value="Recombinase"/>
    <property type="match status" value="1"/>
</dbReference>
<dbReference type="KEGG" id="tsv:DSM104635_03492"/>
<dbReference type="InterPro" id="IPR050639">
    <property type="entry name" value="SSR_resolvase"/>
</dbReference>
<evidence type="ECO:0000313" key="3">
    <source>
        <dbReference type="EMBL" id="QGZ96632.1"/>
    </source>
</evidence>
<dbReference type="GO" id="GO:0003677">
    <property type="term" value="F:DNA binding"/>
    <property type="evidence" value="ECO:0007669"/>
    <property type="project" value="InterPro"/>
</dbReference>
<dbReference type="Gene3D" id="3.90.1750.20">
    <property type="entry name" value="Putative Large Serine Recombinase, Chain B, Domain 2"/>
    <property type="match status" value="1"/>
</dbReference>
<dbReference type="PROSITE" id="PS51736">
    <property type="entry name" value="RECOMBINASES_3"/>
    <property type="match status" value="1"/>
</dbReference>
<sequence length="519" mass="56989">MKTKRQCAIYTRTSTEEGLAQDFNSLHAQAEACTAFIKSQASEGWITARRIYEDGGYSGGSIERPALRELLDDIAAGRVDVVVVYKVDRLTRSLADFAKIVEIMDAEGASFVSVTQSFNTTTSMGRLTLNVLLSFAQFEREVTGERIRDKFAASKAKGIFMGGTPPLGYDIGERALVVNAAEGETVRFIFQRFLEIGSVSLLADDLRDRGIKSKRHTSRKGNTRGGVTIYPGALAQILDNPIYCGVIRHKGVQHAGQHERIIDPELWEAVQELRSKTRGKGRSAQLRSGARLIGKVFDSLGNPMSPTITKKQSIRYRYYMTREHGLEGPKGSIHRVPMTALEGAVIAEVTPQLAPSWRGDVHDSAQRAMEAVLRVRIFPTELLIDITADAVGGDTDAEPVILKCEVSFERPRNSTTLIRSGAPAPTKVDRSLVRAVVMARAWVKRLEAGEPQSIKGLAREEGICVLHTAKLLPLAFLAPDLVGRILEGRQPRTLTLTALISEPLPLGWADQRARFAAFA</sequence>
<reference evidence="4" key="1">
    <citation type="submission" date="2019-12" db="EMBL/GenBank/DDBJ databases">
        <title>Complete genome of Terracaulis silvestris 0127_4.</title>
        <authorList>
            <person name="Vieira S."/>
            <person name="Riedel T."/>
            <person name="Sproer C."/>
            <person name="Pascual J."/>
            <person name="Boedeker C."/>
            <person name="Overmann J."/>
        </authorList>
    </citation>
    <scope>NUCLEOTIDE SEQUENCE [LARGE SCALE GENOMIC DNA]</scope>
    <source>
        <strain evidence="4">0127_4</strain>
    </source>
</reference>
<dbReference type="InterPro" id="IPR038109">
    <property type="entry name" value="DNA_bind_recomb_sf"/>
</dbReference>
<dbReference type="SMART" id="SM00857">
    <property type="entry name" value="Resolvase"/>
    <property type="match status" value="1"/>
</dbReference>
<dbReference type="InterPro" id="IPR036162">
    <property type="entry name" value="Resolvase-like_N_sf"/>
</dbReference>
<name>A0A6I6MYA4_9CAUL</name>
<dbReference type="Proteomes" id="UP000431269">
    <property type="component" value="Chromosome"/>
</dbReference>
<evidence type="ECO:0000313" key="4">
    <source>
        <dbReference type="Proteomes" id="UP000431269"/>
    </source>
</evidence>
<dbReference type="GO" id="GO:0000150">
    <property type="term" value="F:DNA strand exchange activity"/>
    <property type="evidence" value="ECO:0007669"/>
    <property type="project" value="InterPro"/>
</dbReference>
<dbReference type="PANTHER" id="PTHR30461:SF23">
    <property type="entry name" value="DNA RECOMBINASE-RELATED"/>
    <property type="match status" value="1"/>
</dbReference>
<dbReference type="SUPFAM" id="SSF53041">
    <property type="entry name" value="Resolvase-like"/>
    <property type="match status" value="1"/>
</dbReference>
<dbReference type="PANTHER" id="PTHR30461">
    <property type="entry name" value="DNA-INVERTASE FROM LAMBDOID PROPHAGE"/>
    <property type="match status" value="1"/>
</dbReference>
<evidence type="ECO:0000259" key="1">
    <source>
        <dbReference type="PROSITE" id="PS51736"/>
    </source>
</evidence>
<dbReference type="InterPro" id="IPR006119">
    <property type="entry name" value="Resolv_N"/>
</dbReference>
<keyword evidence="4" id="KW-1185">Reference proteome</keyword>
<accession>A0A6I6MYA4</accession>
<protein>
    <submittedName>
        <fullName evidence="3">DNA-invertase hin</fullName>
    </submittedName>
</protein>
<dbReference type="InterPro" id="IPR011109">
    <property type="entry name" value="DNA_bind_recombinase_dom"/>
</dbReference>
<feature type="domain" description="Resolvase/invertase-type recombinase catalytic" evidence="1">
    <location>
        <begin position="6"/>
        <end position="158"/>
    </location>
</feature>
<dbReference type="Gene3D" id="3.40.50.1390">
    <property type="entry name" value="Resolvase, N-terminal catalytic domain"/>
    <property type="match status" value="1"/>
</dbReference>
<dbReference type="RefSeq" id="WP_158767411.1">
    <property type="nucleotide sequence ID" value="NZ_CP047045.1"/>
</dbReference>
<dbReference type="PROSITE" id="PS51737">
    <property type="entry name" value="RECOMBINASE_DNA_BIND"/>
    <property type="match status" value="1"/>
</dbReference>
<evidence type="ECO:0000259" key="2">
    <source>
        <dbReference type="PROSITE" id="PS51737"/>
    </source>
</evidence>
<dbReference type="Pfam" id="PF00239">
    <property type="entry name" value="Resolvase"/>
    <property type="match status" value="1"/>
</dbReference>
<dbReference type="EMBL" id="CP047045">
    <property type="protein sequence ID" value="QGZ96632.1"/>
    <property type="molecule type" value="Genomic_DNA"/>
</dbReference>
<organism evidence="3 4">
    <name type="scientific">Terricaulis silvestris</name>
    <dbReference type="NCBI Taxonomy" id="2686094"/>
    <lineage>
        <taxon>Bacteria</taxon>
        <taxon>Pseudomonadati</taxon>
        <taxon>Pseudomonadota</taxon>
        <taxon>Alphaproteobacteria</taxon>
        <taxon>Caulobacterales</taxon>
        <taxon>Caulobacteraceae</taxon>
        <taxon>Terricaulis</taxon>
    </lineage>
</organism>
<feature type="domain" description="Recombinase" evidence="2">
    <location>
        <begin position="166"/>
        <end position="281"/>
    </location>
</feature>